<dbReference type="Gene3D" id="1.10.287.70">
    <property type="match status" value="1"/>
</dbReference>
<keyword evidence="2" id="KW-0472">Membrane</keyword>
<dbReference type="InterPro" id="IPR003148">
    <property type="entry name" value="RCK_N"/>
</dbReference>
<name>A0ABR6UFB5_9ACTN</name>
<feature type="transmembrane region" description="Helical" evidence="2">
    <location>
        <begin position="50"/>
        <end position="68"/>
    </location>
</feature>
<keyword evidence="2" id="KW-1133">Transmembrane helix</keyword>
<gene>
    <name evidence="5" type="ORF">H7344_19615</name>
</gene>
<evidence type="ECO:0000259" key="4">
    <source>
        <dbReference type="Pfam" id="PF07885"/>
    </source>
</evidence>
<keyword evidence="2" id="KW-0812">Transmembrane</keyword>
<dbReference type="Gene3D" id="3.40.50.720">
    <property type="entry name" value="NAD(P)-binding Rossmann-like Domain"/>
    <property type="match status" value="1"/>
</dbReference>
<proteinExistence type="predicted"/>
<feature type="domain" description="RCK N-terminal" evidence="3">
    <location>
        <begin position="156"/>
        <end position="233"/>
    </location>
</feature>
<evidence type="ECO:0000313" key="5">
    <source>
        <dbReference type="EMBL" id="MBC2962501.1"/>
    </source>
</evidence>
<dbReference type="SUPFAM" id="SSF81324">
    <property type="entry name" value="Voltage-gated potassium channels"/>
    <property type="match status" value="1"/>
</dbReference>
<dbReference type="PANTHER" id="PTHR43833">
    <property type="entry name" value="POTASSIUM CHANNEL PROTEIN 2-RELATED-RELATED"/>
    <property type="match status" value="1"/>
</dbReference>
<accession>A0ABR6UFB5</accession>
<evidence type="ECO:0000259" key="3">
    <source>
        <dbReference type="Pfam" id="PF02254"/>
    </source>
</evidence>
<reference evidence="5 6" key="1">
    <citation type="submission" date="2020-08" db="EMBL/GenBank/DDBJ databases">
        <title>novel species in genus Nocardioides.</title>
        <authorList>
            <person name="Zhang G."/>
        </authorList>
    </citation>
    <scope>NUCLEOTIDE SEQUENCE [LARGE SCALE GENOMIC DNA]</scope>
    <source>
        <strain evidence="5 6">SC8A-24</strain>
    </source>
</reference>
<dbReference type="PANTHER" id="PTHR43833:SF9">
    <property type="entry name" value="POTASSIUM CHANNEL PROTEIN YUGO-RELATED"/>
    <property type="match status" value="1"/>
</dbReference>
<dbReference type="InterPro" id="IPR050721">
    <property type="entry name" value="Trk_Ktr_HKT_K-transport"/>
</dbReference>
<dbReference type="Proteomes" id="UP000604001">
    <property type="component" value="Unassembled WGS sequence"/>
</dbReference>
<evidence type="ECO:0000256" key="1">
    <source>
        <dbReference type="ARBA" id="ARBA00004651"/>
    </source>
</evidence>
<dbReference type="EMBL" id="JACMYC010000024">
    <property type="protein sequence ID" value="MBC2962501.1"/>
    <property type="molecule type" value="Genomic_DNA"/>
</dbReference>
<evidence type="ECO:0000256" key="2">
    <source>
        <dbReference type="SAM" id="Phobius"/>
    </source>
</evidence>
<organism evidence="5 6">
    <name type="scientific">Nocardioides deserti</name>
    <dbReference type="NCBI Taxonomy" id="1588644"/>
    <lineage>
        <taxon>Bacteria</taxon>
        <taxon>Bacillati</taxon>
        <taxon>Actinomycetota</taxon>
        <taxon>Actinomycetes</taxon>
        <taxon>Propionibacteriales</taxon>
        <taxon>Nocardioidaceae</taxon>
        <taxon>Nocardioides</taxon>
    </lineage>
</organism>
<feature type="transmembrane region" description="Helical" evidence="2">
    <location>
        <begin position="20"/>
        <end position="38"/>
    </location>
</feature>
<keyword evidence="6" id="KW-1185">Reference proteome</keyword>
<comment type="subcellular location">
    <subcellularLocation>
        <location evidence="1">Cell membrane</location>
        <topology evidence="1">Multi-pass membrane protein</topology>
    </subcellularLocation>
</comment>
<comment type="caution">
    <text evidence="5">The sequence shown here is derived from an EMBL/GenBank/DDBJ whole genome shotgun (WGS) entry which is preliminary data.</text>
</comment>
<feature type="transmembrane region" description="Helical" evidence="2">
    <location>
        <begin position="74"/>
        <end position="96"/>
    </location>
</feature>
<dbReference type="InterPro" id="IPR036291">
    <property type="entry name" value="NAD(P)-bd_dom_sf"/>
</dbReference>
<protein>
    <submittedName>
        <fullName evidence="5">NAD-binding protein</fullName>
    </submittedName>
</protein>
<evidence type="ECO:0000313" key="6">
    <source>
        <dbReference type="Proteomes" id="UP000604001"/>
    </source>
</evidence>
<sequence length="357" mass="38821">MPVLLSLWSHYRRRLTWQTPLLVLGLVFVTSWALMALAEDSTDIAEPRQYWWWFLVTASTVGYGDVYPETTGGRLVAAYVVAGGVATLTTVFTHVADRISRAKGRRMRGLTDHDLSGHVVLLGYTAGRTDRLVQDLLADAAAGGRALDVVLCAWEDQAEVDPLPDDVRTHFVRGDLTDLDVLRRAAPARAAAILVDARDDNEAVTLTIAAEEVSSGVHTVVTLRDLARRRTIARVDRTVHCVQWHATQMVLEELQDPGIAGVYDELMTPGGMSTWSSTVPDGSPATYGAWQRALGEAHGATLLALRASADRDDVVVSPGWDTTVPAGSVLYYVGPRRLTAAELRDVLAGRTDGDVVR</sequence>
<dbReference type="SUPFAM" id="SSF51735">
    <property type="entry name" value="NAD(P)-binding Rossmann-fold domains"/>
    <property type="match status" value="1"/>
</dbReference>
<dbReference type="InterPro" id="IPR013099">
    <property type="entry name" value="K_chnl_dom"/>
</dbReference>
<dbReference type="Pfam" id="PF07885">
    <property type="entry name" value="Ion_trans_2"/>
    <property type="match status" value="1"/>
</dbReference>
<feature type="domain" description="Potassium channel" evidence="4">
    <location>
        <begin position="23"/>
        <end position="100"/>
    </location>
</feature>
<dbReference type="Pfam" id="PF02254">
    <property type="entry name" value="TrkA_N"/>
    <property type="match status" value="1"/>
</dbReference>
<dbReference type="RefSeq" id="WP_186347671.1">
    <property type="nucleotide sequence ID" value="NZ_BMMR01000002.1"/>
</dbReference>